<proteinExistence type="inferred from homology"/>
<keyword evidence="2" id="KW-0645">Protease</keyword>
<gene>
    <name evidence="10" type="ORF">BATDEDRAFT_22086</name>
</gene>
<dbReference type="SUPFAM" id="SSF50630">
    <property type="entry name" value="Acid proteases"/>
    <property type="match status" value="1"/>
</dbReference>
<name>F4NSC7_BATDJ</name>
<dbReference type="InterPro" id="IPR034164">
    <property type="entry name" value="Pepsin-like_dom"/>
</dbReference>
<evidence type="ECO:0000256" key="1">
    <source>
        <dbReference type="ARBA" id="ARBA00007447"/>
    </source>
</evidence>
<dbReference type="InParanoid" id="F4NSC7"/>
<keyword evidence="11" id="KW-1185">Reference proteome</keyword>
<dbReference type="OrthoDB" id="2152801at2759"/>
<dbReference type="Proteomes" id="UP000007241">
    <property type="component" value="Unassembled WGS sequence"/>
</dbReference>
<dbReference type="InterPro" id="IPR033121">
    <property type="entry name" value="PEPTIDASE_A1"/>
</dbReference>
<evidence type="ECO:0000313" key="10">
    <source>
        <dbReference type="EMBL" id="EGF83410.1"/>
    </source>
</evidence>
<evidence type="ECO:0000313" key="11">
    <source>
        <dbReference type="Proteomes" id="UP000007241"/>
    </source>
</evidence>
<dbReference type="PANTHER" id="PTHR47965">
    <property type="entry name" value="ASPARTYL PROTEASE-RELATED"/>
    <property type="match status" value="1"/>
</dbReference>
<keyword evidence="3 8" id="KW-0732">Signal</keyword>
<dbReference type="EMBL" id="GL882879">
    <property type="protein sequence ID" value="EGF83410.1"/>
    <property type="molecule type" value="Genomic_DNA"/>
</dbReference>
<dbReference type="GeneID" id="18237837"/>
<dbReference type="FunFam" id="2.40.70.10:FF:000141">
    <property type="entry name" value="Uncharacterized protein"/>
    <property type="match status" value="1"/>
</dbReference>
<feature type="region of interest" description="Disordered" evidence="7">
    <location>
        <begin position="420"/>
        <end position="517"/>
    </location>
</feature>
<evidence type="ECO:0000256" key="3">
    <source>
        <dbReference type="ARBA" id="ARBA00022729"/>
    </source>
</evidence>
<dbReference type="HOGENOM" id="CLU_413855_0_0_1"/>
<evidence type="ECO:0000256" key="2">
    <source>
        <dbReference type="ARBA" id="ARBA00022670"/>
    </source>
</evidence>
<keyword evidence="4" id="KW-0064">Aspartyl protease</keyword>
<dbReference type="InterPro" id="IPR001461">
    <property type="entry name" value="Aspartic_peptidase_A1"/>
</dbReference>
<dbReference type="Gene3D" id="2.40.70.10">
    <property type="entry name" value="Acid Proteases"/>
    <property type="match status" value="2"/>
</dbReference>
<keyword evidence="5" id="KW-0378">Hydrolase</keyword>
<dbReference type="FunFam" id="2.40.70.10:FF:000089">
    <property type="entry name" value="Uncharacterized protein"/>
    <property type="match status" value="1"/>
</dbReference>
<reference evidence="10 11" key="1">
    <citation type="submission" date="2009-12" db="EMBL/GenBank/DDBJ databases">
        <title>The draft genome of Batrachochytrium dendrobatidis.</title>
        <authorList>
            <consortium name="US DOE Joint Genome Institute (JGI-PGF)"/>
            <person name="Kuo A."/>
            <person name="Salamov A."/>
            <person name="Schmutz J."/>
            <person name="Lucas S."/>
            <person name="Pitluck S."/>
            <person name="Rosenblum E."/>
            <person name="Stajich J."/>
            <person name="Eisen M."/>
            <person name="Grigoriev I.V."/>
        </authorList>
    </citation>
    <scope>NUCLEOTIDE SEQUENCE [LARGE SCALE GENOMIC DNA]</scope>
    <source>
        <strain evidence="11">JAM81 / FGSC 10211</strain>
    </source>
</reference>
<feature type="chain" id="PRO_5012790960" description="Peptidase A1 domain-containing protein" evidence="8">
    <location>
        <begin position="16"/>
        <end position="663"/>
    </location>
</feature>
<sequence>MAWLILAFLCTLVVAHRVPLLTQDTGSTSSVLNQRTSVKLPGGYSTCFLINMDVQGTTFSVMIDSGSTDLTVPLTGLNNYVGPTINTPRPPGSGDLIGTYGDQSGWTGYGFQGTARVTGTNITASNAPVIGMFRQTTNPIYTTGDVTQGLLGIAYPSLASYRVTPSTVVDAWVASGTMPKNEIAFHACPYSMTNQSYVDFGNDDPSYKCSSNGVPVVWAYSPARTYFTIDVRAISIDSVPVTLPQTFQNGIGYNKWSLVDSCTSVMILPGSVITALVNAIQSSGGLPSDLASSPHLSNFLSGSIGIRPVQPFQWSKLPSISFDITSDQIRPGGQNATFKITLGARQYIQPNANGYFAMIARSGGERYANLGIPLFSNLNVVLDRANARVGFSQGCGCDTATDGYPIIQDANGRVWKAGVSTSSTSSASSTPAAATQTTSRRVSQTSTTSSTRASTQPPRSDSTSHTTTKSGLTSHTTTKTHSASHTTTKTYSVSHTTTKTYSTSHVSATHRSSTTHHRTLIHTTPSSCHVSTVYHTQTVYHIPTIYHTAHSTSLYASMCDSHPTTKPAPVFSTLYFPTGHCTIRVEQSDIPIPTSCSTGLNKSPISTGTYTPHSTSTPHQVTQENSNIIRRGVPNTAIQTRRSLAEFTIHVCLAVLVAAYMFI</sequence>
<dbReference type="PANTHER" id="PTHR47965:SF12">
    <property type="entry name" value="ASPARTIC PROTEINASE 3-RELATED"/>
    <property type="match status" value="1"/>
</dbReference>
<evidence type="ECO:0000256" key="6">
    <source>
        <dbReference type="ARBA" id="ARBA00023145"/>
    </source>
</evidence>
<dbReference type="InterPro" id="IPR021109">
    <property type="entry name" value="Peptidase_aspartic_dom_sf"/>
</dbReference>
<dbReference type="GO" id="GO:0006508">
    <property type="term" value="P:proteolysis"/>
    <property type="evidence" value="ECO:0007669"/>
    <property type="project" value="UniProtKB-KW"/>
</dbReference>
<evidence type="ECO:0000256" key="4">
    <source>
        <dbReference type="ARBA" id="ARBA00022750"/>
    </source>
</evidence>
<dbReference type="AlphaFoldDB" id="F4NSC7"/>
<organism evidence="10 11">
    <name type="scientific">Batrachochytrium dendrobatidis (strain JAM81 / FGSC 10211)</name>
    <name type="common">Frog chytrid fungus</name>
    <dbReference type="NCBI Taxonomy" id="684364"/>
    <lineage>
        <taxon>Eukaryota</taxon>
        <taxon>Fungi</taxon>
        <taxon>Fungi incertae sedis</taxon>
        <taxon>Chytridiomycota</taxon>
        <taxon>Chytridiomycota incertae sedis</taxon>
        <taxon>Chytridiomycetes</taxon>
        <taxon>Rhizophydiales</taxon>
        <taxon>Rhizophydiales incertae sedis</taxon>
        <taxon>Batrachochytrium</taxon>
    </lineage>
</organism>
<comment type="similarity">
    <text evidence="1">Belongs to the peptidase A1 family.</text>
</comment>
<feature type="domain" description="Peptidase A1" evidence="9">
    <location>
        <begin position="48"/>
        <end position="392"/>
    </location>
</feature>
<dbReference type="PROSITE" id="PS51767">
    <property type="entry name" value="PEPTIDASE_A1"/>
    <property type="match status" value="1"/>
</dbReference>
<accession>F4NSC7</accession>
<evidence type="ECO:0000259" key="9">
    <source>
        <dbReference type="PROSITE" id="PS51767"/>
    </source>
</evidence>
<protein>
    <recommendedName>
        <fullName evidence="9">Peptidase A1 domain-containing protein</fullName>
    </recommendedName>
</protein>
<keyword evidence="6" id="KW-0865">Zymogen</keyword>
<feature type="compositionally biased region" description="Low complexity" evidence="7">
    <location>
        <begin position="420"/>
        <end position="512"/>
    </location>
</feature>
<feature type="signal peptide" evidence="8">
    <location>
        <begin position="1"/>
        <end position="15"/>
    </location>
</feature>
<dbReference type="GO" id="GO:0004190">
    <property type="term" value="F:aspartic-type endopeptidase activity"/>
    <property type="evidence" value="ECO:0007669"/>
    <property type="project" value="UniProtKB-KW"/>
</dbReference>
<evidence type="ECO:0000256" key="7">
    <source>
        <dbReference type="SAM" id="MobiDB-lite"/>
    </source>
</evidence>
<evidence type="ECO:0000256" key="5">
    <source>
        <dbReference type="ARBA" id="ARBA00022801"/>
    </source>
</evidence>
<dbReference type="CDD" id="cd05471">
    <property type="entry name" value="pepsin_like"/>
    <property type="match status" value="1"/>
</dbReference>
<dbReference type="RefSeq" id="XP_006675466.1">
    <property type="nucleotide sequence ID" value="XM_006675403.1"/>
</dbReference>
<evidence type="ECO:0000256" key="8">
    <source>
        <dbReference type="SAM" id="SignalP"/>
    </source>
</evidence>